<evidence type="ECO:0000313" key="1">
    <source>
        <dbReference type="EMBL" id="PNP87452.1"/>
    </source>
</evidence>
<dbReference type="Proteomes" id="UP000236500">
    <property type="component" value="Unassembled WGS sequence"/>
</dbReference>
<dbReference type="Gene3D" id="2.40.10.270">
    <property type="entry name" value="Bacteriophage SPP1 head-tail adaptor protein"/>
    <property type="match status" value="1"/>
</dbReference>
<dbReference type="InterPro" id="IPR038666">
    <property type="entry name" value="SSP1_head-tail_sf"/>
</dbReference>
<dbReference type="EMBL" id="MPDH01000028">
    <property type="protein sequence ID" value="PNP87452.1"/>
    <property type="molecule type" value="Genomic_DNA"/>
</dbReference>
<organism evidence="1 2">
    <name type="scientific">Listeria newyorkensis</name>
    <dbReference type="NCBI Taxonomy" id="1497681"/>
    <lineage>
        <taxon>Bacteria</taxon>
        <taxon>Bacillati</taxon>
        <taxon>Bacillota</taxon>
        <taxon>Bacilli</taxon>
        <taxon>Bacillales</taxon>
        <taxon>Listeriaceae</taxon>
        <taxon>Listeria</taxon>
    </lineage>
</organism>
<comment type="caution">
    <text evidence="1">The sequence shown here is derived from an EMBL/GenBank/DDBJ whole genome shotgun (WGS) entry which is preliminary data.</text>
</comment>
<dbReference type="Pfam" id="PF05521">
    <property type="entry name" value="Phage_HCP"/>
    <property type="match status" value="1"/>
</dbReference>
<dbReference type="RefSeq" id="WP_103035091.1">
    <property type="nucleotide sequence ID" value="NZ_MPDH01000028.1"/>
</dbReference>
<name>A0ABX4XIV7_9LIST</name>
<reference evidence="1 2" key="1">
    <citation type="submission" date="2016-11" db="EMBL/GenBank/DDBJ databases">
        <title>Whole Genome Sequence of Listeria newyorkensis.</title>
        <authorList>
            <person name="Frink S."/>
            <person name="Morales C."/>
            <person name="Kiang D."/>
        </authorList>
    </citation>
    <scope>NUCLEOTIDE SEQUENCE [LARGE SCALE GENOMIC DNA]</scope>
    <source>
        <strain evidence="1 2">F1604011-044</strain>
    </source>
</reference>
<evidence type="ECO:0000313" key="2">
    <source>
        <dbReference type="Proteomes" id="UP000236500"/>
    </source>
</evidence>
<protein>
    <recommendedName>
        <fullName evidence="3">Phage head-tail adaptor, putative, SPP1 family</fullName>
    </recommendedName>
</protein>
<dbReference type="InterPro" id="IPR008767">
    <property type="entry name" value="Phage_SPP1_head-tail_adaptor"/>
</dbReference>
<accession>A0ABX4XIV7</accession>
<keyword evidence="2" id="KW-1185">Reference proteome</keyword>
<gene>
    <name evidence="1" type="ORF">BMT55_16135</name>
</gene>
<evidence type="ECO:0008006" key="3">
    <source>
        <dbReference type="Google" id="ProtNLM"/>
    </source>
</evidence>
<proteinExistence type="predicted"/>
<dbReference type="NCBIfam" id="TIGR01563">
    <property type="entry name" value="gp16_SPP1"/>
    <property type="match status" value="1"/>
</dbReference>
<sequence length="111" mass="12886">MPISRTGKLNKRLMFQEIRTKKSPTTGQTIKEPVDLFKAWFGYKQKYLNEVKGEVGTVLESTVTLIIRQKQKKEVQSDWIVKIKGELFEIIKINPDTEDDEFLVLICKVKA</sequence>